<reference evidence="2" key="1">
    <citation type="journal article" date="2013" name="Mol. Plant Microbe Interact.">
        <title>Global aspects of pacC regulation of pathogenicity genes in Colletotrichum gloeosporioides as revealed by transcriptome analysis.</title>
        <authorList>
            <person name="Alkan N."/>
            <person name="Meng X."/>
            <person name="Friedlander G."/>
            <person name="Reuveni E."/>
            <person name="Sukno S."/>
            <person name="Sherman A."/>
            <person name="Thon M."/>
            <person name="Fluhr R."/>
            <person name="Prusky D."/>
        </authorList>
    </citation>
    <scope>NUCLEOTIDE SEQUENCE [LARGE SCALE GENOMIC DNA]</scope>
    <source>
        <strain evidence="2">Cg-14</strain>
    </source>
</reference>
<dbReference type="Proteomes" id="UP000015530">
    <property type="component" value="Unassembled WGS sequence"/>
</dbReference>
<accession>T0LR28</accession>
<protein>
    <submittedName>
        <fullName evidence="1">Uncharacterized protein</fullName>
    </submittedName>
</protein>
<evidence type="ECO:0000313" key="2">
    <source>
        <dbReference type="Proteomes" id="UP000015530"/>
    </source>
</evidence>
<organism evidence="1 2">
    <name type="scientific">Colletotrichum gloeosporioides (strain Cg-14)</name>
    <name type="common">Anthracnose fungus</name>
    <name type="synonym">Glomerella cingulata</name>
    <dbReference type="NCBI Taxonomy" id="1237896"/>
    <lineage>
        <taxon>Eukaryota</taxon>
        <taxon>Fungi</taxon>
        <taxon>Dikarya</taxon>
        <taxon>Ascomycota</taxon>
        <taxon>Pezizomycotina</taxon>
        <taxon>Sordariomycetes</taxon>
        <taxon>Hypocreomycetidae</taxon>
        <taxon>Glomerellales</taxon>
        <taxon>Glomerellaceae</taxon>
        <taxon>Colletotrichum</taxon>
        <taxon>Colletotrichum gloeosporioides species complex</taxon>
    </lineage>
</organism>
<evidence type="ECO:0000313" key="1">
    <source>
        <dbReference type="EMBL" id="EQB50680.1"/>
    </source>
</evidence>
<dbReference type="AlphaFoldDB" id="T0LR28"/>
<proteinExistence type="predicted"/>
<comment type="caution">
    <text evidence="1">The sequence shown here is derived from an EMBL/GenBank/DDBJ whole genome shotgun (WGS) entry which is preliminary data.</text>
</comment>
<dbReference type="OrthoDB" id="4835278at2759"/>
<dbReference type="HOGENOM" id="CLU_072346_0_0_1"/>
<sequence length="346" mass="39776">MSSIRWSDTFLFLYWDIKRYRPEHEKRVDVHIRNFLQELAPSASEDRSPDSWDDVLYRLMRSLRCHLGSNLSATHNYTWLDSINLPRSPAMPHVDWFNIEKYYDSHEAGTATQDVLAILEQVDAAAHRDGPKFNCFNPISLWYQNPFLCEFSNAHMTNPWTVPLPTDMETIVRLVIPNFNGDISKAASVQTLITEYGGLKLHLCFEKDRSGLQPCDVIRLSLNGSELSVINGTAINLLRYCFATVLRWVGRICAEGKPLPGPGISKLRLKRIEEGAFYRLGIEKELWEAVRDYGVQRGRAVQRYNQRRAALSEAAAPTENGTRGRTNALNVWPEYPKNFRPNRLNY</sequence>
<gene>
    <name evidence="1" type="ORF">CGLO_09862</name>
</gene>
<dbReference type="EMBL" id="AMYD01001985">
    <property type="protein sequence ID" value="EQB50680.1"/>
    <property type="molecule type" value="Genomic_DNA"/>
</dbReference>
<name>T0LR28_COLGC</name>